<evidence type="ECO:0000313" key="1">
    <source>
        <dbReference type="EMBL" id="SPT70844.1"/>
    </source>
</evidence>
<dbReference type="RefSeq" id="WP_113744870.1">
    <property type="nucleotide sequence ID" value="NZ_UAPV01000001.1"/>
</dbReference>
<dbReference type="Gene3D" id="3.10.180.10">
    <property type="entry name" value="2,3-Dihydroxybiphenyl 1,2-Dioxygenase, domain 1"/>
    <property type="match status" value="1"/>
</dbReference>
<gene>
    <name evidence="1" type="ORF">NCTC13093_02268</name>
</gene>
<dbReference type="Proteomes" id="UP000250086">
    <property type="component" value="Unassembled WGS sequence"/>
</dbReference>
<keyword evidence="2" id="KW-1185">Reference proteome</keyword>
<dbReference type="EMBL" id="UAPV01000001">
    <property type="protein sequence ID" value="SPT70844.1"/>
    <property type="molecule type" value="Genomic_DNA"/>
</dbReference>
<dbReference type="InterPro" id="IPR029068">
    <property type="entry name" value="Glyas_Bleomycin-R_OHBP_Dase"/>
</dbReference>
<evidence type="ECO:0000313" key="2">
    <source>
        <dbReference type="Proteomes" id="UP000250086"/>
    </source>
</evidence>
<accession>A0A2X0V8P8</accession>
<proteinExistence type="predicted"/>
<organism evidence="1 2">
    <name type="scientific">Anaerobiospirillum thomasii</name>
    <dbReference type="NCBI Taxonomy" id="179995"/>
    <lineage>
        <taxon>Bacteria</taxon>
        <taxon>Pseudomonadati</taxon>
        <taxon>Pseudomonadota</taxon>
        <taxon>Gammaproteobacteria</taxon>
        <taxon>Aeromonadales</taxon>
        <taxon>Succinivibrionaceae</taxon>
        <taxon>Anaerobiospirillum</taxon>
    </lineage>
</organism>
<dbReference type="SUPFAM" id="SSF54593">
    <property type="entry name" value="Glyoxalase/Bleomycin resistance protein/Dihydroxybiphenyl dioxygenase"/>
    <property type="match status" value="1"/>
</dbReference>
<reference evidence="1 2" key="1">
    <citation type="submission" date="2018-06" db="EMBL/GenBank/DDBJ databases">
        <authorList>
            <consortium name="Pathogen Informatics"/>
            <person name="Doyle S."/>
        </authorList>
    </citation>
    <scope>NUCLEOTIDE SEQUENCE [LARGE SCALE GENOMIC DNA]</scope>
    <source>
        <strain evidence="1 2">NCTC13093</strain>
    </source>
</reference>
<dbReference type="AlphaFoldDB" id="A0A2X0V8P8"/>
<sequence length="108" mass="12451">MIGYNEASDIIYDPIRKINILFIIKESQTIELIEPTTKDSIVYTYLKTRGPGPYHLCLPKEDNETLVKKLSNLKFFPITQNEEAIALKNLNVQFFYNKEIGIIEIAAK</sequence>
<protein>
    <submittedName>
        <fullName evidence="1">Methylmalonyl-CoA epimerase</fullName>
    </submittedName>
</protein>
<name>A0A2X0V8P8_9GAMM</name>